<evidence type="ECO:0000256" key="1">
    <source>
        <dbReference type="ARBA" id="ARBA00001936"/>
    </source>
</evidence>
<dbReference type="GeneID" id="100201970"/>
<evidence type="ECO:0000259" key="9">
    <source>
        <dbReference type="Pfam" id="PF01676"/>
    </source>
</evidence>
<feature type="domain" description="Metalloenzyme" evidence="9">
    <location>
        <begin position="5"/>
        <end position="497"/>
    </location>
</feature>
<reference evidence="12" key="1">
    <citation type="submission" date="2025-08" db="UniProtKB">
        <authorList>
            <consortium name="RefSeq"/>
        </authorList>
    </citation>
    <scope>IDENTIFICATION</scope>
</reference>
<dbReference type="NCBIfam" id="TIGR01307">
    <property type="entry name" value="pgm_bpd_ind"/>
    <property type="match status" value="1"/>
</dbReference>
<comment type="pathway">
    <text evidence="2">Carbohydrate degradation; glycolysis; pyruvate from D-glyceraldehyde 3-phosphate: step 3/5.</text>
</comment>
<keyword evidence="6" id="KW-0324">Glycolysis</keyword>
<dbReference type="Pfam" id="PF06415">
    <property type="entry name" value="iPGM_N"/>
    <property type="match status" value="1"/>
</dbReference>
<evidence type="ECO:0000256" key="5">
    <source>
        <dbReference type="ARBA" id="ARBA00022723"/>
    </source>
</evidence>
<dbReference type="InterPro" id="IPR006124">
    <property type="entry name" value="Metalloenzyme"/>
</dbReference>
<dbReference type="InterPro" id="IPR017850">
    <property type="entry name" value="Alkaline_phosphatase_core_sf"/>
</dbReference>
<sequence>MVSNKVCLIVIDGWGISDKHEGNAIYHATTPVMDALCQGDGYTTLDASGLSVGLPDGLMGNSEVGHLNIGAGRVVYQDIVRINMAIKQRTLLNNQVFLDACNYAKEGSGRIHYLGLVSDGGVHSHIDHLLGLLELTKLLDVPKCFVHFFADGRDTRPTSAVNYLKQVQDKIEELQYGSIATVMGRYYAMDRDKRHERIKIAYEGLTQGIGQKVTAQNVIEVIQSRYDANGEERQTDEFLKPIILNEDGVIRDGDSLIFIDFRSDRMRQIVEAFAIQRHFETAFVPKNLKITCMTEYKKEFGLPVLFSPDTPKNVLAEVLSSHKIKQYHCAETEKYAHVTFFFNGGVEKAFELEERKLVPSPKVATYDLKPEMSAHEVGQVMVEAIRSEEFPFVMCNFAPPDMVGHTGVYEPTIKACEVTDKAIGAIQSACLEHGYTLMVTSDHGNAEQMFSEQGGPHTAHTTNRVPFCVVGRKFRKIDHNAALCDVAVTVLQEMGIEQPKEMTGQALLCV</sequence>
<dbReference type="RefSeq" id="XP_065649629.1">
    <property type="nucleotide sequence ID" value="XM_065793557.1"/>
</dbReference>
<keyword evidence="8" id="KW-0413">Isomerase</keyword>
<dbReference type="Pfam" id="PF01676">
    <property type="entry name" value="Metalloenzyme"/>
    <property type="match status" value="1"/>
</dbReference>
<dbReference type="InterPro" id="IPR011258">
    <property type="entry name" value="BPG-indep_PGM_N"/>
</dbReference>
<comment type="cofactor">
    <cofactor evidence="1">
        <name>Mn(2+)</name>
        <dbReference type="ChEBI" id="CHEBI:29035"/>
    </cofactor>
</comment>
<name>A0ABM4BKQ2_HYDVU</name>
<evidence type="ECO:0000256" key="8">
    <source>
        <dbReference type="ARBA" id="ARBA00023235"/>
    </source>
</evidence>
<comment type="similarity">
    <text evidence="3">Belongs to the BPG-independent phosphoglycerate mutase family.</text>
</comment>
<evidence type="ECO:0000256" key="7">
    <source>
        <dbReference type="ARBA" id="ARBA00023211"/>
    </source>
</evidence>
<protein>
    <recommendedName>
        <fullName evidence="4">phosphoglycerate mutase (2,3-diphosphoglycerate-independent)</fullName>
        <ecNumber evidence="4">5.4.2.12</ecNumber>
    </recommendedName>
</protein>
<dbReference type="Gene3D" id="3.40.720.10">
    <property type="entry name" value="Alkaline Phosphatase, subunit A"/>
    <property type="match status" value="1"/>
</dbReference>
<dbReference type="PIRSF" id="PIRSF001492">
    <property type="entry name" value="IPGAM"/>
    <property type="match status" value="1"/>
</dbReference>
<organism evidence="11 12">
    <name type="scientific">Hydra vulgaris</name>
    <name type="common">Hydra</name>
    <name type="synonym">Hydra attenuata</name>
    <dbReference type="NCBI Taxonomy" id="6087"/>
    <lineage>
        <taxon>Eukaryota</taxon>
        <taxon>Metazoa</taxon>
        <taxon>Cnidaria</taxon>
        <taxon>Hydrozoa</taxon>
        <taxon>Hydroidolina</taxon>
        <taxon>Anthoathecata</taxon>
        <taxon>Aplanulata</taxon>
        <taxon>Hydridae</taxon>
        <taxon>Hydra</taxon>
    </lineage>
</organism>
<dbReference type="SUPFAM" id="SSF64158">
    <property type="entry name" value="2,3-Bisphosphoglycerate-independent phosphoglycerate mutase, substrate-binding domain"/>
    <property type="match status" value="1"/>
</dbReference>
<evidence type="ECO:0000313" key="12">
    <source>
        <dbReference type="RefSeq" id="XP_065649629.1"/>
    </source>
</evidence>
<feature type="domain" description="BPG-independent PGAM N-terminal" evidence="10">
    <location>
        <begin position="82"/>
        <end position="298"/>
    </location>
</feature>
<evidence type="ECO:0000256" key="3">
    <source>
        <dbReference type="ARBA" id="ARBA00008819"/>
    </source>
</evidence>
<keyword evidence="7" id="KW-0464">Manganese</keyword>
<evidence type="ECO:0000313" key="11">
    <source>
        <dbReference type="Proteomes" id="UP001652625"/>
    </source>
</evidence>
<dbReference type="HAMAP" id="MF_01038">
    <property type="entry name" value="GpmI"/>
    <property type="match status" value="1"/>
</dbReference>
<dbReference type="CDD" id="cd16010">
    <property type="entry name" value="iPGM"/>
    <property type="match status" value="1"/>
</dbReference>
<dbReference type="PANTHER" id="PTHR31637">
    <property type="entry name" value="2,3-BISPHOSPHOGLYCERATE-INDEPENDENT PHOSPHOGLYCERATE MUTASE"/>
    <property type="match status" value="1"/>
</dbReference>
<dbReference type="InterPro" id="IPR036646">
    <property type="entry name" value="PGAM_B_sf"/>
</dbReference>
<dbReference type="EC" id="5.4.2.12" evidence="4"/>
<proteinExistence type="inferred from homology"/>
<evidence type="ECO:0000259" key="10">
    <source>
        <dbReference type="Pfam" id="PF06415"/>
    </source>
</evidence>
<dbReference type="Gene3D" id="3.40.1450.10">
    <property type="entry name" value="BPG-independent phosphoglycerate mutase, domain B"/>
    <property type="match status" value="1"/>
</dbReference>
<dbReference type="SUPFAM" id="SSF53649">
    <property type="entry name" value="Alkaline phosphatase-like"/>
    <property type="match status" value="1"/>
</dbReference>
<keyword evidence="11" id="KW-1185">Reference proteome</keyword>
<gene>
    <name evidence="12" type="primary">LOC100201970</name>
</gene>
<dbReference type="InterPro" id="IPR005995">
    <property type="entry name" value="Pgm_bpd_ind"/>
</dbReference>
<evidence type="ECO:0000256" key="4">
    <source>
        <dbReference type="ARBA" id="ARBA00012026"/>
    </source>
</evidence>
<dbReference type="Proteomes" id="UP001652625">
    <property type="component" value="Chromosome 03"/>
</dbReference>
<keyword evidence="5" id="KW-0479">Metal-binding</keyword>
<accession>A0ABM4BKQ2</accession>
<dbReference type="PANTHER" id="PTHR31637:SF0">
    <property type="entry name" value="2,3-BISPHOSPHOGLYCERATE-INDEPENDENT PHOSPHOGLYCERATE MUTASE"/>
    <property type="match status" value="1"/>
</dbReference>
<evidence type="ECO:0000256" key="6">
    <source>
        <dbReference type="ARBA" id="ARBA00023152"/>
    </source>
</evidence>
<evidence type="ECO:0000256" key="2">
    <source>
        <dbReference type="ARBA" id="ARBA00004798"/>
    </source>
</evidence>